<gene>
    <name evidence="2" type="ORF">KC19_1G251800</name>
    <name evidence="3" type="ORF">KC19_1G251900</name>
</gene>
<sequence length="101" mass="10885">MFLLVGGSCGQAAQNVQSGLKPGLVKQAAKRITVIENVAFSCILLYVSLWSRAITTEQNPPITLLCLLTTCICSCSPPAVALFPFVPLRHVPLRDRPLPLP</sequence>
<dbReference type="Proteomes" id="UP000822688">
    <property type="component" value="Chromosome 1"/>
</dbReference>
<dbReference type="EMBL" id="CM026421">
    <property type="protein sequence ID" value="KAG0592440.1"/>
    <property type="molecule type" value="Genomic_DNA"/>
</dbReference>
<keyword evidence="1" id="KW-0472">Membrane</keyword>
<feature type="non-terminal residue" evidence="2">
    <location>
        <position position="101"/>
    </location>
</feature>
<reference evidence="2" key="1">
    <citation type="submission" date="2020-06" db="EMBL/GenBank/DDBJ databases">
        <title>WGS assembly of Ceratodon purpureus strain R40.</title>
        <authorList>
            <person name="Carey S.B."/>
            <person name="Jenkins J."/>
            <person name="Shu S."/>
            <person name="Lovell J.T."/>
            <person name="Sreedasyam A."/>
            <person name="Maumus F."/>
            <person name="Tiley G.P."/>
            <person name="Fernandez-Pozo N."/>
            <person name="Barry K."/>
            <person name="Chen C."/>
            <person name="Wang M."/>
            <person name="Lipzen A."/>
            <person name="Daum C."/>
            <person name="Saski C.A."/>
            <person name="Payton A.C."/>
            <person name="Mcbreen J.C."/>
            <person name="Conrad R.E."/>
            <person name="Kollar L.M."/>
            <person name="Olsson S."/>
            <person name="Huttunen S."/>
            <person name="Landis J.B."/>
            <person name="Wickett N.J."/>
            <person name="Johnson M.G."/>
            <person name="Rensing S.A."/>
            <person name="Grimwood J."/>
            <person name="Schmutz J."/>
            <person name="Mcdaniel S.F."/>
        </authorList>
    </citation>
    <scope>NUCLEOTIDE SEQUENCE</scope>
    <source>
        <strain evidence="2">R40</strain>
    </source>
</reference>
<evidence type="ECO:0000256" key="1">
    <source>
        <dbReference type="SAM" id="Phobius"/>
    </source>
</evidence>
<feature type="transmembrane region" description="Helical" evidence="1">
    <location>
        <begin position="28"/>
        <end position="50"/>
    </location>
</feature>
<dbReference type="EMBL" id="CM026421">
    <property type="protein sequence ID" value="KAG0592439.1"/>
    <property type="molecule type" value="Genomic_DNA"/>
</dbReference>
<protein>
    <submittedName>
        <fullName evidence="2">Uncharacterized protein</fullName>
    </submittedName>
</protein>
<organism evidence="2 4">
    <name type="scientific">Ceratodon purpureus</name>
    <name type="common">Fire moss</name>
    <name type="synonym">Dicranum purpureum</name>
    <dbReference type="NCBI Taxonomy" id="3225"/>
    <lineage>
        <taxon>Eukaryota</taxon>
        <taxon>Viridiplantae</taxon>
        <taxon>Streptophyta</taxon>
        <taxon>Embryophyta</taxon>
        <taxon>Bryophyta</taxon>
        <taxon>Bryophytina</taxon>
        <taxon>Bryopsida</taxon>
        <taxon>Dicranidae</taxon>
        <taxon>Pseudoditrichales</taxon>
        <taxon>Ditrichaceae</taxon>
        <taxon>Ceratodon</taxon>
    </lineage>
</organism>
<evidence type="ECO:0000313" key="2">
    <source>
        <dbReference type="EMBL" id="KAG0592439.1"/>
    </source>
</evidence>
<keyword evidence="1" id="KW-0812">Transmembrane</keyword>
<keyword evidence="1" id="KW-1133">Transmembrane helix</keyword>
<proteinExistence type="predicted"/>
<feature type="transmembrane region" description="Helical" evidence="1">
    <location>
        <begin position="62"/>
        <end position="86"/>
    </location>
</feature>
<name>A0A8T0JC01_CERPU</name>
<evidence type="ECO:0000313" key="4">
    <source>
        <dbReference type="Proteomes" id="UP000822688"/>
    </source>
</evidence>
<dbReference type="AlphaFoldDB" id="A0A8T0JC01"/>
<accession>A0A8T0JC01</accession>
<evidence type="ECO:0000313" key="3">
    <source>
        <dbReference type="EMBL" id="KAG0592440.1"/>
    </source>
</evidence>
<comment type="caution">
    <text evidence="2">The sequence shown here is derived from an EMBL/GenBank/DDBJ whole genome shotgun (WGS) entry which is preliminary data.</text>
</comment>
<keyword evidence="4" id="KW-1185">Reference proteome</keyword>